<dbReference type="InterPro" id="IPR001841">
    <property type="entry name" value="Znf_RING"/>
</dbReference>
<keyword evidence="12" id="KW-0833">Ubl conjugation pathway</keyword>
<dbReference type="GO" id="GO:0000209">
    <property type="term" value="P:protein polyubiquitination"/>
    <property type="evidence" value="ECO:0007669"/>
    <property type="project" value="TreeGrafter"/>
</dbReference>
<dbReference type="PROSITE" id="PS50119">
    <property type="entry name" value="ZF_BBOX"/>
    <property type="match status" value="2"/>
</dbReference>
<evidence type="ECO:0000256" key="19">
    <source>
        <dbReference type="ARBA" id="ARBA00042007"/>
    </source>
</evidence>
<dbReference type="Pfam" id="PF01436">
    <property type="entry name" value="NHL"/>
    <property type="match status" value="6"/>
</dbReference>
<evidence type="ECO:0000313" key="27">
    <source>
        <dbReference type="Proteomes" id="UP001381693"/>
    </source>
</evidence>
<dbReference type="PROSITE" id="PS50089">
    <property type="entry name" value="ZF_RING_2"/>
    <property type="match status" value="1"/>
</dbReference>
<dbReference type="InterPro" id="IPR017907">
    <property type="entry name" value="Znf_RING_CS"/>
</dbReference>
<name>A0AAN8WXY5_HALRR</name>
<feature type="domain" description="B box-type" evidence="25">
    <location>
        <begin position="273"/>
        <end position="314"/>
    </location>
</feature>
<keyword evidence="13" id="KW-0862">Zinc</keyword>
<dbReference type="InterPro" id="IPR014756">
    <property type="entry name" value="Ig_E-set"/>
</dbReference>
<dbReference type="CDD" id="cd19812">
    <property type="entry name" value="Bbox1_TRIM71_C-VII"/>
    <property type="match status" value="1"/>
</dbReference>
<dbReference type="InterPro" id="IPR050952">
    <property type="entry name" value="TRIM-NHL_E3_ligases"/>
</dbReference>
<gene>
    <name evidence="26" type="primary">TRIM71</name>
    <name evidence="26" type="ORF">SK128_006035</name>
</gene>
<evidence type="ECO:0000256" key="13">
    <source>
        <dbReference type="ARBA" id="ARBA00022833"/>
    </source>
</evidence>
<evidence type="ECO:0000256" key="23">
    <source>
        <dbReference type="PROSITE-ProRule" id="PRU00504"/>
    </source>
</evidence>
<dbReference type="FunFam" id="2.120.10.30:FF:000013">
    <property type="entry name" value="E3 ubiquitin-protein ligase TRIM71"/>
    <property type="match status" value="1"/>
</dbReference>
<evidence type="ECO:0000259" key="25">
    <source>
        <dbReference type="PROSITE" id="PS50119"/>
    </source>
</evidence>
<keyword evidence="14" id="KW-0694">RNA-binding</keyword>
<keyword evidence="15" id="KW-0175">Coiled coil</keyword>
<dbReference type="InterPro" id="IPR013083">
    <property type="entry name" value="Znf_RING/FYVE/PHD"/>
</dbReference>
<dbReference type="Pfam" id="PF00097">
    <property type="entry name" value="zf-C3HC4"/>
    <property type="match status" value="1"/>
</dbReference>
<evidence type="ECO:0000256" key="22">
    <source>
        <dbReference type="PROSITE-ProRule" id="PRU00087"/>
    </source>
</evidence>
<proteinExistence type="inferred from homology"/>
<dbReference type="SMART" id="SM00336">
    <property type="entry name" value="BBOX"/>
    <property type="match status" value="2"/>
</dbReference>
<dbReference type="InterPro" id="IPR017868">
    <property type="entry name" value="Filamin/ABP280_repeat-like"/>
</dbReference>
<dbReference type="Gene3D" id="3.30.40.10">
    <property type="entry name" value="Zinc/RING finger domain, C3HC4 (zinc finger)"/>
    <property type="match status" value="1"/>
</dbReference>
<comment type="subcellular location">
    <subcellularLocation>
        <location evidence="2">Cytoplasm</location>
        <location evidence="2">P-body</location>
    </subcellularLocation>
</comment>
<feature type="repeat" description="NHL" evidence="23">
    <location>
        <begin position="640"/>
        <end position="683"/>
    </location>
</feature>
<dbReference type="InterPro" id="IPR011042">
    <property type="entry name" value="6-blade_b-propeller_TolB-like"/>
</dbReference>
<comment type="pathway">
    <text evidence="3">Protein modification; protein ubiquitination.</text>
</comment>
<evidence type="ECO:0000256" key="8">
    <source>
        <dbReference type="ARBA" id="ARBA00022679"/>
    </source>
</evidence>
<dbReference type="FunFam" id="2.120.10.30:FF:000080">
    <property type="entry name" value="E3 ubiquitin-protein ligase TRIM71"/>
    <property type="match status" value="1"/>
</dbReference>
<dbReference type="InterPro" id="IPR003649">
    <property type="entry name" value="Bbox_C"/>
</dbReference>
<feature type="repeat" description="NHL" evidence="23">
    <location>
        <begin position="828"/>
        <end position="866"/>
    </location>
</feature>
<evidence type="ECO:0000256" key="11">
    <source>
        <dbReference type="ARBA" id="ARBA00022771"/>
    </source>
</evidence>
<feature type="repeat" description="Filamin" evidence="22">
    <location>
        <begin position="479"/>
        <end position="580"/>
    </location>
</feature>
<feature type="repeat" description="NHL" evidence="23">
    <location>
        <begin position="687"/>
        <end position="730"/>
    </location>
</feature>
<dbReference type="GO" id="GO:0061630">
    <property type="term" value="F:ubiquitin protein ligase activity"/>
    <property type="evidence" value="ECO:0007669"/>
    <property type="project" value="UniProtKB-EC"/>
</dbReference>
<dbReference type="Gene3D" id="3.30.160.60">
    <property type="entry name" value="Classic Zinc Finger"/>
    <property type="match status" value="1"/>
</dbReference>
<evidence type="ECO:0000256" key="7">
    <source>
        <dbReference type="ARBA" id="ARBA00022490"/>
    </source>
</evidence>
<comment type="caution">
    <text evidence="26">The sequence shown here is derived from an EMBL/GenBank/DDBJ whole genome shotgun (WGS) entry which is preliminary data.</text>
</comment>
<evidence type="ECO:0000256" key="4">
    <source>
        <dbReference type="ARBA" id="ARBA00008518"/>
    </source>
</evidence>
<dbReference type="PANTHER" id="PTHR24104:SF48">
    <property type="entry name" value="PROTEIN WECH"/>
    <property type="match status" value="1"/>
</dbReference>
<dbReference type="InterPro" id="IPR018957">
    <property type="entry name" value="Znf_C3HC4_RING-type"/>
</dbReference>
<dbReference type="InterPro" id="IPR001298">
    <property type="entry name" value="Filamin/ABP280_rpt"/>
</dbReference>
<evidence type="ECO:0000256" key="9">
    <source>
        <dbReference type="ARBA" id="ARBA00022723"/>
    </source>
</evidence>
<feature type="repeat" description="NHL" evidence="23">
    <location>
        <begin position="781"/>
        <end position="824"/>
    </location>
</feature>
<reference evidence="26 27" key="1">
    <citation type="submission" date="2023-11" db="EMBL/GenBank/DDBJ databases">
        <title>Halocaridina rubra genome assembly.</title>
        <authorList>
            <person name="Smith C."/>
        </authorList>
    </citation>
    <scope>NUCLEOTIDE SEQUENCE [LARGE SCALE GENOMIC DNA]</scope>
    <source>
        <strain evidence="26">EP-1</strain>
        <tissue evidence="26">Whole</tissue>
    </source>
</reference>
<accession>A0AAN8WXY5</accession>
<keyword evidence="10" id="KW-0677">Repeat</keyword>
<evidence type="ECO:0000256" key="5">
    <source>
        <dbReference type="ARBA" id="ARBA00012483"/>
    </source>
</evidence>
<evidence type="ECO:0000256" key="14">
    <source>
        <dbReference type="ARBA" id="ARBA00022884"/>
    </source>
</evidence>
<dbReference type="SMART" id="SM00502">
    <property type="entry name" value="BBC"/>
    <property type="match status" value="1"/>
</dbReference>
<keyword evidence="16" id="KW-0943">RNA-mediated gene silencing</keyword>
<dbReference type="Pfam" id="PF00643">
    <property type="entry name" value="zf-B_box"/>
    <property type="match status" value="2"/>
</dbReference>
<keyword evidence="6" id="KW-0217">Developmental protein</keyword>
<dbReference type="CDD" id="cd19796">
    <property type="entry name" value="Bbox2_TRIM71_C-VII"/>
    <property type="match status" value="1"/>
</dbReference>
<evidence type="ECO:0000256" key="21">
    <source>
        <dbReference type="PROSITE-ProRule" id="PRU00024"/>
    </source>
</evidence>
<dbReference type="GO" id="GO:0031047">
    <property type="term" value="P:regulatory ncRNA-mediated gene silencing"/>
    <property type="evidence" value="ECO:0007669"/>
    <property type="project" value="UniProtKB-KW"/>
</dbReference>
<dbReference type="Pfam" id="PF00630">
    <property type="entry name" value="Filamin"/>
    <property type="match status" value="1"/>
</dbReference>
<evidence type="ECO:0000256" key="15">
    <source>
        <dbReference type="ARBA" id="ARBA00023054"/>
    </source>
</evidence>
<dbReference type="GO" id="GO:0008270">
    <property type="term" value="F:zinc ion binding"/>
    <property type="evidence" value="ECO:0007669"/>
    <property type="project" value="UniProtKB-KW"/>
</dbReference>
<evidence type="ECO:0000256" key="18">
    <source>
        <dbReference type="ARBA" id="ARBA00041679"/>
    </source>
</evidence>
<dbReference type="InterPro" id="IPR000315">
    <property type="entry name" value="Znf_B-box"/>
</dbReference>
<dbReference type="SUPFAM" id="SSF81296">
    <property type="entry name" value="E set domains"/>
    <property type="match status" value="1"/>
</dbReference>
<evidence type="ECO:0000313" key="26">
    <source>
        <dbReference type="EMBL" id="KAK7070563.1"/>
    </source>
</evidence>
<feature type="repeat" description="NHL" evidence="23">
    <location>
        <begin position="593"/>
        <end position="636"/>
    </location>
</feature>
<dbReference type="PANTHER" id="PTHR24104">
    <property type="entry name" value="E3 UBIQUITIN-PROTEIN LIGASE NHLRC1-RELATED"/>
    <property type="match status" value="1"/>
</dbReference>
<feature type="domain" description="RING-type" evidence="24">
    <location>
        <begin position="70"/>
        <end position="109"/>
    </location>
</feature>
<dbReference type="Gene3D" id="2.60.40.10">
    <property type="entry name" value="Immunoglobulins"/>
    <property type="match status" value="1"/>
</dbReference>
<sequence length="900" mass="97704">MASAFPRGHNDELDGLGAAGLGGMGGNGLSGLDRIGGIGADGLGGLNLAVSIASSRGQFNLGSNHLMRHCPLCRLGLEDTRVLPCLHSVCGACLDSAANGATLTCPTCQAKINLDQPLGDGTNFYLPSILDMASTDEEITPTSPSSAGMQSLPTPLLGQPEQRQSYSHVQGEGTRRRFYLCASCDDGQAASSRCQDCNEALCDSCVRAHQRVRLTKDHFIVPLSDGDNSGVVSVTPSRNGGTMGYHIAEDASRSPMSLSSPSTAIASHSSSLPSFSYCNLHDGEVLRFYCNSCSVPVCRECTGHGHRGHSLVFLQDAAESSRSDTLRLLTEARSGIRAIEDSIGVTKRMVDRVEIRAQSVASDVRNTTRRHISAIEDRERKLLHKVEKIRQVKGKTLQDQIDDLSTALARLNHTVDTIGTSVDSNNHIELLQIRDKALSDMNELRQVKAHLSPHEDDSIVFTVSDMPVYQAINSLGFISSSGYAPNSFASGRGLRQALKGRISTFVVHAKDHLGDSRLIGGDQVRVIVHGPDGLCFRGDVQDRGNGTYFVTYQPQIEGQHVVSVLLHGLHVSGSPYTVQVKCGRNYSSIGQSLLTIGSEGEGEGQLCRPWGCCCDKDGYIIVADRSNNRIQVFSPDGSFHHCFGSAGTRAGQFDRPAGVAADHMGRIVVADKDNHRIQVFTFDGTFLFKFGEKGNKNGQFNYPWDVAINDEGHIVVSDTRNHRIQVFLPDGTFMNKYGFEGSLWKHFDSPRGVCYNQEGHIVVTDFNNHRLLVIAPDFQTARFLGCEGSASGQFLRPQGVAVDQEGHIIVADSRNHRVQVFQSNGNFLCKFGMPGTAPSQLDRPSGICVSPDGYIIVVDFGNNRVQGTFNLQVKDLLHIVYVYIAIAFKVSEEDYLINTS</sequence>
<evidence type="ECO:0000256" key="16">
    <source>
        <dbReference type="ARBA" id="ARBA00023158"/>
    </source>
</evidence>
<dbReference type="Proteomes" id="UP001381693">
    <property type="component" value="Unassembled WGS sequence"/>
</dbReference>
<dbReference type="SUPFAM" id="SSF57850">
    <property type="entry name" value="RING/U-box"/>
    <property type="match status" value="1"/>
</dbReference>
<keyword evidence="26" id="KW-0012">Acyltransferase</keyword>
<evidence type="ECO:0000256" key="2">
    <source>
        <dbReference type="ARBA" id="ARBA00004201"/>
    </source>
</evidence>
<evidence type="ECO:0000256" key="1">
    <source>
        <dbReference type="ARBA" id="ARBA00000900"/>
    </source>
</evidence>
<keyword evidence="27" id="KW-1185">Reference proteome</keyword>
<dbReference type="AlphaFoldDB" id="A0AAN8WXY5"/>
<evidence type="ECO:0000256" key="3">
    <source>
        <dbReference type="ARBA" id="ARBA00004906"/>
    </source>
</evidence>
<dbReference type="PROSITE" id="PS50194">
    <property type="entry name" value="FILAMIN_REPEAT"/>
    <property type="match status" value="1"/>
</dbReference>
<organism evidence="26 27">
    <name type="scientific">Halocaridina rubra</name>
    <name type="common">Hawaiian red shrimp</name>
    <dbReference type="NCBI Taxonomy" id="373956"/>
    <lineage>
        <taxon>Eukaryota</taxon>
        <taxon>Metazoa</taxon>
        <taxon>Ecdysozoa</taxon>
        <taxon>Arthropoda</taxon>
        <taxon>Crustacea</taxon>
        <taxon>Multicrustacea</taxon>
        <taxon>Malacostraca</taxon>
        <taxon>Eumalacostraca</taxon>
        <taxon>Eucarida</taxon>
        <taxon>Decapoda</taxon>
        <taxon>Pleocyemata</taxon>
        <taxon>Caridea</taxon>
        <taxon>Atyoidea</taxon>
        <taxon>Atyidae</taxon>
        <taxon>Halocaridina</taxon>
    </lineage>
</organism>
<protein>
    <recommendedName>
        <fullName evidence="17">E3 ubiquitin-protein ligase TRIM71</fullName>
        <ecNumber evidence="5">2.3.2.27</ecNumber>
    </recommendedName>
    <alternativeName>
        <fullName evidence="20">Protein lin-41 homolog</fullName>
    </alternativeName>
    <alternativeName>
        <fullName evidence="18">RING-type E3 ubiquitin transferase TRIM71</fullName>
    </alternativeName>
    <alternativeName>
        <fullName evidence="19">Tripartite motif-containing protein 71</fullName>
    </alternativeName>
</protein>
<keyword evidence="11 21" id="KW-0863">Zinc-finger</keyword>
<keyword evidence="8 26" id="KW-0808">Transferase</keyword>
<dbReference type="PROSITE" id="PS51125">
    <property type="entry name" value="NHL"/>
    <property type="match status" value="6"/>
</dbReference>
<dbReference type="SMART" id="SM00184">
    <property type="entry name" value="RING"/>
    <property type="match status" value="1"/>
</dbReference>
<dbReference type="GO" id="GO:0035198">
    <property type="term" value="F:miRNA binding"/>
    <property type="evidence" value="ECO:0007669"/>
    <property type="project" value="UniProtKB-ARBA"/>
</dbReference>
<comment type="similarity">
    <text evidence="4">Belongs to the TRIM/RBCC family.</text>
</comment>
<dbReference type="EMBL" id="JAXCGZ010015308">
    <property type="protein sequence ID" value="KAK7070563.1"/>
    <property type="molecule type" value="Genomic_DNA"/>
</dbReference>
<dbReference type="Gene3D" id="4.10.830.40">
    <property type="match status" value="1"/>
</dbReference>
<feature type="domain" description="B box-type" evidence="25">
    <location>
        <begin position="176"/>
        <end position="223"/>
    </location>
</feature>
<dbReference type="GO" id="GO:0043161">
    <property type="term" value="P:proteasome-mediated ubiquitin-dependent protein catabolic process"/>
    <property type="evidence" value="ECO:0007669"/>
    <property type="project" value="TreeGrafter"/>
</dbReference>
<dbReference type="SUPFAM" id="SSF57845">
    <property type="entry name" value="B-box zinc-binding domain"/>
    <property type="match status" value="1"/>
</dbReference>
<dbReference type="Gene3D" id="2.120.10.30">
    <property type="entry name" value="TolB, C-terminal domain"/>
    <property type="match status" value="2"/>
</dbReference>
<evidence type="ECO:0000256" key="10">
    <source>
        <dbReference type="ARBA" id="ARBA00022737"/>
    </source>
</evidence>
<evidence type="ECO:0000256" key="20">
    <source>
        <dbReference type="ARBA" id="ARBA00043228"/>
    </source>
</evidence>
<comment type="catalytic activity">
    <reaction evidence="1">
        <text>S-ubiquitinyl-[E2 ubiquitin-conjugating enzyme]-L-cysteine + [acceptor protein]-L-lysine = [E2 ubiquitin-conjugating enzyme]-L-cysteine + N(6)-ubiquitinyl-[acceptor protein]-L-lysine.</text>
        <dbReference type="EC" id="2.3.2.27"/>
    </reaction>
</comment>
<keyword evidence="7" id="KW-0963">Cytoplasm</keyword>
<evidence type="ECO:0000256" key="12">
    <source>
        <dbReference type="ARBA" id="ARBA00022786"/>
    </source>
</evidence>
<dbReference type="PROSITE" id="PS00518">
    <property type="entry name" value="ZF_RING_1"/>
    <property type="match status" value="1"/>
</dbReference>
<keyword evidence="9" id="KW-0479">Metal-binding</keyword>
<evidence type="ECO:0000256" key="6">
    <source>
        <dbReference type="ARBA" id="ARBA00022473"/>
    </source>
</evidence>
<dbReference type="InterPro" id="IPR013783">
    <property type="entry name" value="Ig-like_fold"/>
</dbReference>
<dbReference type="SMART" id="SM00557">
    <property type="entry name" value="IG_FLMN"/>
    <property type="match status" value="1"/>
</dbReference>
<dbReference type="EC" id="2.3.2.27" evidence="5"/>
<evidence type="ECO:0000256" key="17">
    <source>
        <dbReference type="ARBA" id="ARBA00040205"/>
    </source>
</evidence>
<dbReference type="GO" id="GO:0000932">
    <property type="term" value="C:P-body"/>
    <property type="evidence" value="ECO:0007669"/>
    <property type="project" value="UniProtKB-SubCell"/>
</dbReference>
<dbReference type="FunFam" id="2.120.10.30:FF:000025">
    <property type="entry name" value="E3 ubiquitin-protein ligase TRIM71"/>
    <property type="match status" value="1"/>
</dbReference>
<dbReference type="InterPro" id="IPR001258">
    <property type="entry name" value="NHL_repeat"/>
</dbReference>
<evidence type="ECO:0000259" key="24">
    <source>
        <dbReference type="PROSITE" id="PS50089"/>
    </source>
</evidence>
<dbReference type="GO" id="GO:0017148">
    <property type="term" value="P:negative regulation of translation"/>
    <property type="evidence" value="ECO:0007669"/>
    <property type="project" value="UniProtKB-ARBA"/>
</dbReference>
<feature type="repeat" description="NHL" evidence="23">
    <location>
        <begin position="734"/>
        <end position="777"/>
    </location>
</feature>
<dbReference type="CDD" id="cd14954">
    <property type="entry name" value="NHL_TRIM71_like"/>
    <property type="match status" value="1"/>
</dbReference>
<dbReference type="SUPFAM" id="SSF101898">
    <property type="entry name" value="NHL repeat"/>
    <property type="match status" value="1"/>
</dbReference>